<dbReference type="PRINTS" id="PR00040">
    <property type="entry name" value="HTHMERR"/>
</dbReference>
<sequence>MYPVPSLTIGALAEAAGVHVETIRFYQRKGLLPEPKRPPGGIRHYGQSDLERLRFVKSAKGLGFSLEEIGQLLKLADGTHCREAAELAAQHLLSVQARLCELHRIEGALLQQLEACKSQQGNYPCPLIESLREHARDY</sequence>
<keyword evidence="5" id="KW-0476">Mercury</keyword>
<keyword evidence="6" id="KW-0805">Transcription regulation</keyword>
<evidence type="ECO:0000256" key="9">
    <source>
        <dbReference type="ARBA" id="ARBA00023163"/>
    </source>
</evidence>
<dbReference type="InterPro" id="IPR047057">
    <property type="entry name" value="MerR_fam"/>
</dbReference>
<comment type="caution">
    <text evidence="12">The sequence shown here is derived from an EMBL/GenBank/DDBJ whole genome shotgun (WGS) entry which is preliminary data.</text>
</comment>
<dbReference type="SUPFAM" id="SSF46955">
    <property type="entry name" value="Putative DNA-binding domain"/>
    <property type="match status" value="1"/>
</dbReference>
<keyword evidence="4" id="KW-0479">Metal-binding</keyword>
<evidence type="ECO:0000256" key="3">
    <source>
        <dbReference type="ARBA" id="ARBA00022491"/>
    </source>
</evidence>
<evidence type="ECO:0000256" key="1">
    <source>
        <dbReference type="ARBA" id="ARBA00017146"/>
    </source>
</evidence>
<dbReference type="Pfam" id="PF13411">
    <property type="entry name" value="MerR_1"/>
    <property type="match status" value="1"/>
</dbReference>
<protein>
    <recommendedName>
        <fullName evidence="1">Mercuric resistance operon regulatory protein</fullName>
    </recommendedName>
</protein>
<accession>A0AAE3CIY2</accession>
<dbReference type="GO" id="GO:0045340">
    <property type="term" value="F:mercury ion binding"/>
    <property type="evidence" value="ECO:0007669"/>
    <property type="project" value="InterPro"/>
</dbReference>
<dbReference type="NCBIfam" id="TIGR02051">
    <property type="entry name" value="MerR"/>
    <property type="match status" value="1"/>
</dbReference>
<keyword evidence="13" id="KW-1185">Reference proteome</keyword>
<dbReference type="InterPro" id="IPR011794">
    <property type="entry name" value="MerR"/>
</dbReference>
<gene>
    <name evidence="12" type="primary">merR</name>
    <name evidence="12" type="ORF">HFQ13_03245</name>
</gene>
<dbReference type="InterPro" id="IPR009061">
    <property type="entry name" value="DNA-bd_dom_put_sf"/>
</dbReference>
<comment type="function">
    <text evidence="10">Mediates the mercuric-dependent induction of mercury resistance operon. In the absence of mercury MerR represses transcription by binding tightly to the mer operator region; when mercury is present the dimeric complex binds a single ion and becomes a potent transcriptional activator, while remaining bound to the mer site.</text>
</comment>
<evidence type="ECO:0000256" key="5">
    <source>
        <dbReference type="ARBA" id="ARBA00022914"/>
    </source>
</evidence>
<name>A0AAE3CIY2_9PROT</name>
<dbReference type="CDD" id="cd04783">
    <property type="entry name" value="HTH_MerR1"/>
    <property type="match status" value="1"/>
</dbReference>
<organism evidence="12 13">
    <name type="scientific">Igneacidithiobacillus copahuensis</name>
    <dbReference type="NCBI Taxonomy" id="2724909"/>
    <lineage>
        <taxon>Bacteria</taxon>
        <taxon>Pseudomonadati</taxon>
        <taxon>Pseudomonadota</taxon>
        <taxon>Acidithiobacillia</taxon>
        <taxon>Acidithiobacillales</taxon>
        <taxon>Acidithiobacillaceae</taxon>
        <taxon>Igneacidithiobacillus</taxon>
    </lineage>
</organism>
<dbReference type="PANTHER" id="PTHR30204:SF69">
    <property type="entry name" value="MERR-FAMILY TRANSCRIPTIONAL REGULATOR"/>
    <property type="match status" value="1"/>
</dbReference>
<dbReference type="Proteomes" id="UP001197378">
    <property type="component" value="Unassembled WGS sequence"/>
</dbReference>
<keyword evidence="9" id="KW-0804">Transcription</keyword>
<evidence type="ECO:0000256" key="8">
    <source>
        <dbReference type="ARBA" id="ARBA00023159"/>
    </source>
</evidence>
<dbReference type="GO" id="GO:0003700">
    <property type="term" value="F:DNA-binding transcription factor activity"/>
    <property type="evidence" value="ECO:0007669"/>
    <property type="project" value="InterPro"/>
</dbReference>
<dbReference type="PANTHER" id="PTHR30204">
    <property type="entry name" value="REDOX-CYCLING DRUG-SENSING TRANSCRIPTIONAL ACTIVATOR SOXR"/>
    <property type="match status" value="1"/>
</dbReference>
<dbReference type="EMBL" id="JAAXYO010000037">
    <property type="protein sequence ID" value="MBU2787236.1"/>
    <property type="molecule type" value="Genomic_DNA"/>
</dbReference>
<evidence type="ECO:0000259" key="11">
    <source>
        <dbReference type="PROSITE" id="PS50937"/>
    </source>
</evidence>
<proteinExistence type="predicted"/>
<keyword evidence="8" id="KW-0010">Activator</keyword>
<evidence type="ECO:0000256" key="6">
    <source>
        <dbReference type="ARBA" id="ARBA00023015"/>
    </source>
</evidence>
<evidence type="ECO:0000256" key="7">
    <source>
        <dbReference type="ARBA" id="ARBA00023125"/>
    </source>
</evidence>
<dbReference type="SMART" id="SM00422">
    <property type="entry name" value="HTH_MERR"/>
    <property type="match status" value="1"/>
</dbReference>
<dbReference type="GO" id="GO:0046689">
    <property type="term" value="P:response to mercury ion"/>
    <property type="evidence" value="ECO:0007669"/>
    <property type="project" value="UniProtKB-KW"/>
</dbReference>
<dbReference type="GO" id="GO:0003677">
    <property type="term" value="F:DNA binding"/>
    <property type="evidence" value="ECO:0007669"/>
    <property type="project" value="UniProtKB-KW"/>
</dbReference>
<keyword evidence="7" id="KW-0238">DNA-binding</keyword>
<evidence type="ECO:0000313" key="13">
    <source>
        <dbReference type="Proteomes" id="UP001197378"/>
    </source>
</evidence>
<dbReference type="PROSITE" id="PS00552">
    <property type="entry name" value="HTH_MERR_1"/>
    <property type="match status" value="1"/>
</dbReference>
<dbReference type="InterPro" id="IPR000551">
    <property type="entry name" value="MerR-type_HTH_dom"/>
</dbReference>
<keyword evidence="2" id="KW-0475">Mercuric resistance</keyword>
<keyword evidence="3" id="KW-0678">Repressor</keyword>
<reference evidence="12" key="1">
    <citation type="journal article" date="2021" name="ISME J.">
        <title>Genomic evolution of the class Acidithiobacillia: deep-branching Proteobacteria living in extreme acidic conditions.</title>
        <authorList>
            <person name="Moya-Beltran A."/>
            <person name="Beard S."/>
            <person name="Rojas-Villalobos C."/>
            <person name="Issotta F."/>
            <person name="Gallardo Y."/>
            <person name="Ulloa R."/>
            <person name="Giaveno A."/>
            <person name="Degli Esposti M."/>
            <person name="Johnson D.B."/>
            <person name="Quatrini R."/>
        </authorList>
    </citation>
    <scope>NUCLEOTIDE SEQUENCE</scope>
    <source>
        <strain evidence="12">VAN18-1</strain>
    </source>
</reference>
<evidence type="ECO:0000256" key="10">
    <source>
        <dbReference type="ARBA" id="ARBA00024874"/>
    </source>
</evidence>
<dbReference type="AlphaFoldDB" id="A0AAE3CIY2"/>
<evidence type="ECO:0000256" key="4">
    <source>
        <dbReference type="ARBA" id="ARBA00022723"/>
    </source>
</evidence>
<dbReference type="Gene3D" id="1.10.1660.10">
    <property type="match status" value="1"/>
</dbReference>
<evidence type="ECO:0000256" key="2">
    <source>
        <dbReference type="ARBA" id="ARBA00022466"/>
    </source>
</evidence>
<dbReference type="PROSITE" id="PS50937">
    <property type="entry name" value="HTH_MERR_2"/>
    <property type="match status" value="1"/>
</dbReference>
<evidence type="ECO:0000313" key="12">
    <source>
        <dbReference type="EMBL" id="MBU2787236.1"/>
    </source>
</evidence>
<feature type="domain" description="HTH merR-type" evidence="11">
    <location>
        <begin position="6"/>
        <end position="75"/>
    </location>
</feature>